<comment type="caution">
    <text evidence="2">The sequence shown here is derived from an EMBL/GenBank/DDBJ whole genome shotgun (WGS) entry which is preliminary data.</text>
</comment>
<dbReference type="Proteomes" id="UP000535501">
    <property type="component" value="Unassembled WGS sequence"/>
</dbReference>
<keyword evidence="3" id="KW-1185">Reference proteome</keyword>
<keyword evidence="1" id="KW-0472">Membrane</keyword>
<evidence type="ECO:0000313" key="3">
    <source>
        <dbReference type="Proteomes" id="UP000535501"/>
    </source>
</evidence>
<evidence type="ECO:0000313" key="2">
    <source>
        <dbReference type="EMBL" id="MBB6179705.1"/>
    </source>
</evidence>
<name>A0A7X0DCK3_9HYPH</name>
<feature type="transmembrane region" description="Helical" evidence="1">
    <location>
        <begin position="131"/>
        <end position="156"/>
    </location>
</feature>
<feature type="transmembrane region" description="Helical" evidence="1">
    <location>
        <begin position="76"/>
        <end position="99"/>
    </location>
</feature>
<feature type="transmembrane region" description="Helical" evidence="1">
    <location>
        <begin position="35"/>
        <end position="56"/>
    </location>
</feature>
<dbReference type="AlphaFoldDB" id="A0A7X0DCK3"/>
<protein>
    <recommendedName>
        <fullName evidence="4">Yip1 domain-containing protein</fullName>
    </recommendedName>
</protein>
<evidence type="ECO:0000256" key="1">
    <source>
        <dbReference type="SAM" id="Phobius"/>
    </source>
</evidence>
<dbReference type="RefSeq" id="WP_077547464.1">
    <property type="nucleotide sequence ID" value="NZ_JACHEJ010000003.1"/>
</dbReference>
<reference evidence="2 3" key="1">
    <citation type="submission" date="2020-08" db="EMBL/GenBank/DDBJ databases">
        <title>Genomic Encyclopedia of Type Strains, Phase IV (KMG-IV): sequencing the most valuable type-strain genomes for metagenomic binning, comparative biology and taxonomic classification.</title>
        <authorList>
            <person name="Goeker M."/>
        </authorList>
    </citation>
    <scope>NUCLEOTIDE SEQUENCE [LARGE SCALE GENOMIC DNA]</scope>
    <source>
        <strain evidence="2 3">DSM 102134</strain>
    </source>
</reference>
<keyword evidence="1" id="KW-0812">Transmembrane</keyword>
<feature type="transmembrane region" description="Helical" evidence="1">
    <location>
        <begin position="168"/>
        <end position="186"/>
    </location>
</feature>
<gene>
    <name evidence="2" type="ORF">HNQ75_001673</name>
</gene>
<feature type="transmembrane region" description="Helical" evidence="1">
    <location>
        <begin position="106"/>
        <end position="125"/>
    </location>
</feature>
<proteinExistence type="predicted"/>
<organism evidence="2 3">
    <name type="scientific">Pseudorhizobium flavum</name>
    <dbReference type="NCBI Taxonomy" id="1335061"/>
    <lineage>
        <taxon>Bacteria</taxon>
        <taxon>Pseudomonadati</taxon>
        <taxon>Pseudomonadota</taxon>
        <taxon>Alphaproteobacteria</taxon>
        <taxon>Hyphomicrobiales</taxon>
        <taxon>Rhizobiaceae</taxon>
        <taxon>Rhizobium/Agrobacterium group</taxon>
        <taxon>Pseudorhizobium</taxon>
    </lineage>
</organism>
<evidence type="ECO:0008006" key="4">
    <source>
        <dbReference type="Google" id="ProtNLM"/>
    </source>
</evidence>
<keyword evidence="1" id="KW-1133">Transmembrane helix</keyword>
<dbReference type="EMBL" id="JACHEJ010000003">
    <property type="protein sequence ID" value="MBB6179705.1"/>
    <property type="molecule type" value="Genomic_DNA"/>
</dbReference>
<accession>A0A7X0DCK3</accession>
<sequence length="198" mass="22180">MPGALEVRFYLGGLWQVIRGDAAGLRRLDISDRGLMRSFWAIIWCLPAMAISWFWWRALFLRGMPSDMEVGGMFFLRLAMLELANWIVPLVLVGLMAWALGLGRKYYAMVVAVNWLSVPFAYAYAVLSLLLLFAPGLTGLLSLIWLALMIGLVFSISRIFRIICGPSPLMVATLTMVLIVPTMLLSDTLERFLGIYPG</sequence>